<dbReference type="EMBL" id="GBXM01059984">
    <property type="protein sequence ID" value="JAH48593.1"/>
    <property type="molecule type" value="Transcribed_RNA"/>
</dbReference>
<accession>A0A0E9T761</accession>
<proteinExistence type="predicted"/>
<evidence type="ECO:0000256" key="1">
    <source>
        <dbReference type="SAM" id="MobiDB-lite"/>
    </source>
</evidence>
<feature type="region of interest" description="Disordered" evidence="1">
    <location>
        <begin position="1"/>
        <end position="25"/>
    </location>
</feature>
<dbReference type="AlphaFoldDB" id="A0A0E9T761"/>
<sequence length="25" mass="3032">MEKEIEKKEGERQEDSRGQMHSLEK</sequence>
<reference evidence="2" key="1">
    <citation type="submission" date="2014-11" db="EMBL/GenBank/DDBJ databases">
        <authorList>
            <person name="Amaro Gonzalez C."/>
        </authorList>
    </citation>
    <scope>NUCLEOTIDE SEQUENCE</scope>
</reference>
<evidence type="ECO:0000313" key="2">
    <source>
        <dbReference type="EMBL" id="JAH48593.1"/>
    </source>
</evidence>
<name>A0A0E9T761_ANGAN</name>
<protein>
    <submittedName>
        <fullName evidence="2">Uncharacterized protein</fullName>
    </submittedName>
</protein>
<reference evidence="2" key="2">
    <citation type="journal article" date="2015" name="Fish Shellfish Immunol.">
        <title>Early steps in the European eel (Anguilla anguilla)-Vibrio vulnificus interaction in the gills: Role of the RtxA13 toxin.</title>
        <authorList>
            <person name="Callol A."/>
            <person name="Pajuelo D."/>
            <person name="Ebbesson L."/>
            <person name="Teles M."/>
            <person name="MacKenzie S."/>
            <person name="Amaro C."/>
        </authorList>
    </citation>
    <scope>NUCLEOTIDE SEQUENCE</scope>
</reference>
<organism evidence="2">
    <name type="scientific">Anguilla anguilla</name>
    <name type="common">European freshwater eel</name>
    <name type="synonym">Muraena anguilla</name>
    <dbReference type="NCBI Taxonomy" id="7936"/>
    <lineage>
        <taxon>Eukaryota</taxon>
        <taxon>Metazoa</taxon>
        <taxon>Chordata</taxon>
        <taxon>Craniata</taxon>
        <taxon>Vertebrata</taxon>
        <taxon>Euteleostomi</taxon>
        <taxon>Actinopterygii</taxon>
        <taxon>Neopterygii</taxon>
        <taxon>Teleostei</taxon>
        <taxon>Anguilliformes</taxon>
        <taxon>Anguillidae</taxon>
        <taxon>Anguilla</taxon>
    </lineage>
</organism>